<dbReference type="RefSeq" id="WP_049695182.1">
    <property type="nucleotide sequence ID" value="NZ_CP016540.2"/>
</dbReference>
<dbReference type="STRING" id="1302659.I858_011160"/>
<dbReference type="PANTHER" id="PTHR46401">
    <property type="entry name" value="GLYCOSYLTRANSFERASE WBBK-RELATED"/>
    <property type="match status" value="1"/>
</dbReference>
<evidence type="ECO:0000313" key="3">
    <source>
        <dbReference type="EMBL" id="ANU27546.1"/>
    </source>
</evidence>
<name>A0A1B1S2Y1_9BACL</name>
<dbReference type="InterPro" id="IPR001296">
    <property type="entry name" value="Glyco_trans_1"/>
</dbReference>
<gene>
    <name evidence="3" type="ORF">I858_011160</name>
</gene>
<dbReference type="Proteomes" id="UP000053354">
    <property type="component" value="Chromosome"/>
</dbReference>
<feature type="domain" description="Glycosyl transferase family 1" evidence="2">
    <location>
        <begin position="228"/>
        <end position="334"/>
    </location>
</feature>
<keyword evidence="1" id="KW-0808">Transferase</keyword>
<dbReference type="SUPFAM" id="SSF53756">
    <property type="entry name" value="UDP-Glycosyltransferase/glycogen phosphorylase"/>
    <property type="match status" value="1"/>
</dbReference>
<organism evidence="3 4">
    <name type="scientific">Planococcus versutus</name>
    <dbReference type="NCBI Taxonomy" id="1302659"/>
    <lineage>
        <taxon>Bacteria</taxon>
        <taxon>Bacillati</taxon>
        <taxon>Bacillota</taxon>
        <taxon>Bacilli</taxon>
        <taxon>Bacillales</taxon>
        <taxon>Caryophanaceae</taxon>
        <taxon>Planococcus</taxon>
    </lineage>
</organism>
<keyword evidence="4" id="KW-1185">Reference proteome</keyword>
<dbReference type="EMBL" id="CP016540">
    <property type="protein sequence ID" value="ANU27546.1"/>
    <property type="molecule type" value="Genomic_DNA"/>
</dbReference>
<proteinExistence type="predicted"/>
<accession>A0A1B1S2Y1</accession>
<dbReference type="AlphaFoldDB" id="A0A1B1S2Y1"/>
<dbReference type="PANTHER" id="PTHR46401:SF2">
    <property type="entry name" value="GLYCOSYLTRANSFERASE WBBK-RELATED"/>
    <property type="match status" value="1"/>
</dbReference>
<reference evidence="3" key="1">
    <citation type="submission" date="2016-10" db="EMBL/GenBank/DDBJ databases">
        <authorList>
            <person name="See-Too W.S."/>
        </authorList>
    </citation>
    <scope>NUCLEOTIDE SEQUENCE</scope>
    <source>
        <strain evidence="3">L10.15</strain>
    </source>
</reference>
<dbReference type="KEGG" id="pll:I858_011160"/>
<dbReference type="GO" id="GO:0016757">
    <property type="term" value="F:glycosyltransferase activity"/>
    <property type="evidence" value="ECO:0007669"/>
    <property type="project" value="InterPro"/>
</dbReference>
<sequence length="362" mass="42173">MRILVNCLATSKGGALSILTNFYNHIKNSKEEKENEWIFLLNDKYIEETDNIKVIIVNKGKQSPLRRLYFDFIKGKTYISKYNPDVVFSLQNTISFGLKIPQVLYMHQAIPFQQEKNFSFFKKDERTFALYQHVIGRVIISSIKRANHTIVQTDWIKREVVSKCGIDLSSISVVLPNIEKLPEIKKIKRNEKSYTNFFYPAAKSIYKNHGCIYEATRILQNEGITDYNIDLTIKKESDTQNINFLNEISREKVNEKYQYSTLIFPSYIETLGLPLLEAKQYSSIILASDMPFSKEVLKNYENAYYFNPHKPAQLAKLMSKVISGEITRKETFENKDILETDSWKDVCEIIKDEGRTRITNNT</sequence>
<dbReference type="Pfam" id="PF00534">
    <property type="entry name" value="Glycos_transf_1"/>
    <property type="match status" value="1"/>
</dbReference>
<dbReference type="GO" id="GO:0009103">
    <property type="term" value="P:lipopolysaccharide biosynthetic process"/>
    <property type="evidence" value="ECO:0007669"/>
    <property type="project" value="TreeGrafter"/>
</dbReference>
<evidence type="ECO:0000256" key="1">
    <source>
        <dbReference type="ARBA" id="ARBA00022679"/>
    </source>
</evidence>
<evidence type="ECO:0000313" key="4">
    <source>
        <dbReference type="Proteomes" id="UP000053354"/>
    </source>
</evidence>
<protein>
    <recommendedName>
        <fullName evidence="2">Glycosyl transferase family 1 domain-containing protein</fullName>
    </recommendedName>
</protein>
<dbReference type="Gene3D" id="3.40.50.2000">
    <property type="entry name" value="Glycogen Phosphorylase B"/>
    <property type="match status" value="1"/>
</dbReference>
<dbReference type="OrthoDB" id="9775208at2"/>
<evidence type="ECO:0000259" key="2">
    <source>
        <dbReference type="Pfam" id="PF00534"/>
    </source>
</evidence>